<dbReference type="EMBL" id="AGXV01000008">
    <property type="protein sequence ID" value="EIY70125.1"/>
    <property type="molecule type" value="Genomic_DNA"/>
</dbReference>
<reference evidence="1 2" key="1">
    <citation type="submission" date="2012-02" db="EMBL/GenBank/DDBJ databases">
        <title>The Genome Sequence of Bacteroides salyersiae CL02T12C01.</title>
        <authorList>
            <consortium name="The Broad Institute Genome Sequencing Platform"/>
            <person name="Earl A."/>
            <person name="Ward D."/>
            <person name="Feldgarden M."/>
            <person name="Gevers D."/>
            <person name="Zitomersky N.L."/>
            <person name="Coyne M.J."/>
            <person name="Comstock L.E."/>
            <person name="Young S.K."/>
            <person name="Zeng Q."/>
            <person name="Gargeya S."/>
            <person name="Fitzgerald M."/>
            <person name="Haas B."/>
            <person name="Abouelleil A."/>
            <person name="Alvarado L."/>
            <person name="Arachchi H.M."/>
            <person name="Berlin A."/>
            <person name="Chapman S.B."/>
            <person name="Gearin G."/>
            <person name="Goldberg J."/>
            <person name="Griggs A."/>
            <person name="Gujja S."/>
            <person name="Hansen M."/>
            <person name="Heiman D."/>
            <person name="Howarth C."/>
            <person name="Larimer J."/>
            <person name="Lui A."/>
            <person name="MacDonald P.J.P."/>
            <person name="McCowen C."/>
            <person name="Montmayeur A."/>
            <person name="Murphy C."/>
            <person name="Neiman D."/>
            <person name="Pearson M."/>
            <person name="Priest M."/>
            <person name="Roberts A."/>
            <person name="Saif S."/>
            <person name="Shea T."/>
            <person name="Sisk P."/>
            <person name="Stolte C."/>
            <person name="Sykes S."/>
            <person name="Wortman J."/>
            <person name="Nusbaum C."/>
            <person name="Birren B."/>
        </authorList>
    </citation>
    <scope>NUCLEOTIDE SEQUENCE [LARGE SCALE GENOMIC DNA]</scope>
    <source>
        <strain evidence="1 2">CL02T12C01</strain>
    </source>
</reference>
<sequence length="269" mass="30541">MLFMKKIKFPVYLLLVLLGFVVVSCSKDDEGEKNEGPYSENDYPQKIMGEWVLVDWESNTAKIVNEYDMIGGFITFGSDKCSYSGIGGPSGGDCQWNIVGSAVTLTSFDTVFNILLLSDSTLKMNMGDVICTFRKSGNLDVTDAKRFLTVGYWNLSTSTKTDYKNELSISRVDNTNPKPRKDYEGGVFYFSKDGRGIEFCCGFGGYVGGSDMWMYKDYPFSWVINENEIIITFDHKPSEPIKTPYLLETRNERIRLYINGDFYFSIFPD</sequence>
<dbReference type="AlphaFoldDB" id="I8Z3W1"/>
<comment type="caution">
    <text evidence="1">The sequence shown here is derived from an EMBL/GenBank/DDBJ whole genome shotgun (WGS) entry which is preliminary data.</text>
</comment>
<evidence type="ECO:0008006" key="3">
    <source>
        <dbReference type="Google" id="ProtNLM"/>
    </source>
</evidence>
<dbReference type="PROSITE" id="PS51257">
    <property type="entry name" value="PROKAR_LIPOPROTEIN"/>
    <property type="match status" value="1"/>
</dbReference>
<proteinExistence type="predicted"/>
<protein>
    <recommendedName>
        <fullName evidence="3">Lipocalin-like domain-containing protein</fullName>
    </recommendedName>
</protein>
<accession>I8Z3W1</accession>
<gene>
    <name evidence="1" type="ORF">HMPREF1071_00459</name>
</gene>
<organism evidence="1 2">
    <name type="scientific">Bacteroides salyersiae CL02T12C01</name>
    <dbReference type="NCBI Taxonomy" id="997887"/>
    <lineage>
        <taxon>Bacteria</taxon>
        <taxon>Pseudomonadati</taxon>
        <taxon>Bacteroidota</taxon>
        <taxon>Bacteroidia</taxon>
        <taxon>Bacteroidales</taxon>
        <taxon>Bacteroidaceae</taxon>
        <taxon>Bacteroides</taxon>
    </lineage>
</organism>
<dbReference type="PATRIC" id="fig|997887.3.peg.479"/>
<evidence type="ECO:0000313" key="2">
    <source>
        <dbReference type="Proteomes" id="UP000005150"/>
    </source>
</evidence>
<keyword evidence="2" id="KW-1185">Reference proteome</keyword>
<dbReference type="HOGENOM" id="CLU_1033110_0_0_10"/>
<evidence type="ECO:0000313" key="1">
    <source>
        <dbReference type="EMBL" id="EIY70125.1"/>
    </source>
</evidence>
<dbReference type="Proteomes" id="UP000005150">
    <property type="component" value="Unassembled WGS sequence"/>
</dbReference>
<name>I8Z3W1_9BACE</name>